<organism evidence="2 3">
    <name type="scientific">Scyliorhinus torazame</name>
    <name type="common">Cloudy catshark</name>
    <name type="synonym">Catulus torazame</name>
    <dbReference type="NCBI Taxonomy" id="75743"/>
    <lineage>
        <taxon>Eukaryota</taxon>
        <taxon>Metazoa</taxon>
        <taxon>Chordata</taxon>
        <taxon>Craniata</taxon>
        <taxon>Vertebrata</taxon>
        <taxon>Chondrichthyes</taxon>
        <taxon>Elasmobranchii</taxon>
        <taxon>Galeomorphii</taxon>
        <taxon>Galeoidea</taxon>
        <taxon>Carcharhiniformes</taxon>
        <taxon>Scyliorhinidae</taxon>
        <taxon>Scyliorhinus</taxon>
    </lineage>
</organism>
<dbReference type="SUPFAM" id="SSF56059">
    <property type="entry name" value="Glutathione synthetase ATP-binding domain-like"/>
    <property type="match status" value="1"/>
</dbReference>
<dbReference type="PANTHER" id="PTHR46810:SF1">
    <property type="entry name" value="INACTIVE POLYGLYCYLASE TTLL10"/>
    <property type="match status" value="1"/>
</dbReference>
<dbReference type="Proteomes" id="UP000288216">
    <property type="component" value="Unassembled WGS sequence"/>
</dbReference>
<dbReference type="EMBL" id="BFAA01000031">
    <property type="protein sequence ID" value="GCB63704.1"/>
    <property type="molecule type" value="Genomic_DNA"/>
</dbReference>
<dbReference type="InterPro" id="IPR004344">
    <property type="entry name" value="TTL/TTLL_fam"/>
</dbReference>
<dbReference type="InterPro" id="IPR027752">
    <property type="entry name" value="TTLL10"/>
</dbReference>
<proteinExistence type="predicted"/>
<dbReference type="AlphaFoldDB" id="A0A401NSA2"/>
<evidence type="ECO:0000313" key="2">
    <source>
        <dbReference type="EMBL" id="GCB63704.1"/>
    </source>
</evidence>
<keyword evidence="3" id="KW-1185">Reference proteome</keyword>
<dbReference type="GO" id="GO:0070737">
    <property type="term" value="F:protein-glycine ligase activity, elongating"/>
    <property type="evidence" value="ECO:0007669"/>
    <property type="project" value="TreeGrafter"/>
</dbReference>
<dbReference type="PANTHER" id="PTHR46810">
    <property type="entry name" value="INACTIVE POLYGLYCYLASE TTLL10"/>
    <property type="match status" value="1"/>
</dbReference>
<sequence>MKSYDIVTGLERARPSSTQSEGSGHGKPPGSANQKIGDKSINGKKQEENEKQGPFYYIGGTNGIALISSFCESKGWKRMFSNIRDDYLLKWIDASTPSIHQTFHGGKQMLNQIPNNKVLTTKFGLCSSLKDNERIMNKYGRIMFSKFMELEEFYPETYRMDLKSERYAFCRAFQEGQTWISKPAESSQGRGIFLLRTLEDMMAFCEKLESVAENPYFRMRFYKSPLNRIVQRYVAQPLLLEGRKFDVRSYFLIACTSPYVTFFCHGYAKLTCNEYNPNSDDLTDHLTNQFIQKKNPLYSEMKEDTVWSMEHLNDYINEKYMEAKHLPRDWVFTVFTKRVQQIMTQCFIATKARLGRQLGYFDLLGFDIMIDQNFKVWLLEINANPSLLINCEVLKSVIPKVINEALDLVFEIFKKSGRGTNSHCMRKQLHAKDFGMSRERICTIVPDIFAKLRLHNCLSGKKHLPLTVGENGAAEEQVDVQFLNLEQNQTLHWGQTEKTRWT</sequence>
<feature type="region of interest" description="Disordered" evidence="1">
    <location>
        <begin position="1"/>
        <end position="41"/>
    </location>
</feature>
<dbReference type="Pfam" id="PF03133">
    <property type="entry name" value="TTL"/>
    <property type="match status" value="1"/>
</dbReference>
<reference evidence="2 3" key="1">
    <citation type="journal article" date="2018" name="Nat. Ecol. Evol.">
        <title>Shark genomes provide insights into elasmobranch evolution and the origin of vertebrates.</title>
        <authorList>
            <person name="Hara Y"/>
            <person name="Yamaguchi K"/>
            <person name="Onimaru K"/>
            <person name="Kadota M"/>
            <person name="Koyanagi M"/>
            <person name="Keeley SD"/>
            <person name="Tatsumi K"/>
            <person name="Tanaka K"/>
            <person name="Motone F"/>
            <person name="Kageyama Y"/>
            <person name="Nozu R"/>
            <person name="Adachi N"/>
            <person name="Nishimura O"/>
            <person name="Nakagawa R"/>
            <person name="Tanegashima C"/>
            <person name="Kiyatake I"/>
            <person name="Matsumoto R"/>
            <person name="Murakumo K"/>
            <person name="Nishida K"/>
            <person name="Terakita A"/>
            <person name="Kuratani S"/>
            <person name="Sato K"/>
            <person name="Hyodo S Kuraku.S."/>
        </authorList>
    </citation>
    <scope>NUCLEOTIDE SEQUENCE [LARGE SCALE GENOMIC DNA]</scope>
</reference>
<dbReference type="OrthoDB" id="202825at2759"/>
<evidence type="ECO:0000313" key="3">
    <source>
        <dbReference type="Proteomes" id="UP000288216"/>
    </source>
</evidence>
<accession>A0A401NSA2</accession>
<comment type="caution">
    <text evidence="2">The sequence shown here is derived from an EMBL/GenBank/DDBJ whole genome shotgun (WGS) entry which is preliminary data.</text>
</comment>
<dbReference type="OMA" id="CMNSENQ"/>
<dbReference type="Gene3D" id="3.30.470.20">
    <property type="entry name" value="ATP-grasp fold, B domain"/>
    <property type="match status" value="1"/>
</dbReference>
<dbReference type="STRING" id="75743.A0A401NSA2"/>
<protein>
    <submittedName>
        <fullName evidence="2">Uncharacterized protein</fullName>
    </submittedName>
</protein>
<name>A0A401NSA2_SCYTO</name>
<dbReference type="PROSITE" id="PS51221">
    <property type="entry name" value="TTL"/>
    <property type="match status" value="1"/>
</dbReference>
<evidence type="ECO:0000256" key="1">
    <source>
        <dbReference type="SAM" id="MobiDB-lite"/>
    </source>
</evidence>
<gene>
    <name evidence="2" type="ORF">scyTo_0000187</name>
</gene>